<proteinExistence type="predicted"/>
<evidence type="ECO:0000313" key="1">
    <source>
        <dbReference type="EMBL" id="KAF8896771.1"/>
    </source>
</evidence>
<reference evidence="1" key="1">
    <citation type="submission" date="2020-11" db="EMBL/GenBank/DDBJ databases">
        <authorList>
            <consortium name="DOE Joint Genome Institute"/>
            <person name="Ahrendt S."/>
            <person name="Riley R."/>
            <person name="Andreopoulos W."/>
            <person name="LaButti K."/>
            <person name="Pangilinan J."/>
            <person name="Ruiz-duenas F.J."/>
            <person name="Barrasa J.M."/>
            <person name="Sanchez-Garcia M."/>
            <person name="Camarero S."/>
            <person name="Miyauchi S."/>
            <person name="Serrano A."/>
            <person name="Linde D."/>
            <person name="Babiker R."/>
            <person name="Drula E."/>
            <person name="Ayuso-Fernandez I."/>
            <person name="Pacheco R."/>
            <person name="Padilla G."/>
            <person name="Ferreira P."/>
            <person name="Barriuso J."/>
            <person name="Kellner H."/>
            <person name="Castanera R."/>
            <person name="Alfaro M."/>
            <person name="Ramirez L."/>
            <person name="Pisabarro A.G."/>
            <person name="Kuo A."/>
            <person name="Tritt A."/>
            <person name="Lipzen A."/>
            <person name="He G."/>
            <person name="Yan M."/>
            <person name="Ng V."/>
            <person name="Cullen D."/>
            <person name="Martin F."/>
            <person name="Rosso M.-N."/>
            <person name="Henrissat B."/>
            <person name="Hibbett D."/>
            <person name="Martinez A.T."/>
            <person name="Grigoriev I.V."/>
        </authorList>
    </citation>
    <scope>NUCLEOTIDE SEQUENCE</scope>
    <source>
        <strain evidence="1">AH 44721</strain>
    </source>
</reference>
<gene>
    <name evidence="1" type="ORF">CPB84DRAFT_1848132</name>
</gene>
<keyword evidence="2" id="KW-1185">Reference proteome</keyword>
<accession>A0A9P5NKV1</accession>
<evidence type="ECO:0000313" key="2">
    <source>
        <dbReference type="Proteomes" id="UP000724874"/>
    </source>
</evidence>
<organism evidence="1 2">
    <name type="scientific">Gymnopilus junonius</name>
    <name type="common">Spectacular rustgill mushroom</name>
    <name type="synonym">Gymnopilus spectabilis subsp. junonius</name>
    <dbReference type="NCBI Taxonomy" id="109634"/>
    <lineage>
        <taxon>Eukaryota</taxon>
        <taxon>Fungi</taxon>
        <taxon>Dikarya</taxon>
        <taxon>Basidiomycota</taxon>
        <taxon>Agaricomycotina</taxon>
        <taxon>Agaricomycetes</taxon>
        <taxon>Agaricomycetidae</taxon>
        <taxon>Agaricales</taxon>
        <taxon>Agaricineae</taxon>
        <taxon>Hymenogastraceae</taxon>
        <taxon>Gymnopilus</taxon>
    </lineage>
</organism>
<protein>
    <submittedName>
        <fullName evidence="1">Uncharacterized protein</fullName>
    </submittedName>
</protein>
<dbReference type="EMBL" id="JADNYJ010000059">
    <property type="protein sequence ID" value="KAF8896771.1"/>
    <property type="molecule type" value="Genomic_DNA"/>
</dbReference>
<sequence length="151" mass="16827">MGNSTAIAIIIYPPIVFVKAGTRSDKTDYFGNSSACTAPVIRLQPSMPTSKAFQTHLHRSLRHHPVAPWMSRFGMDGVGRKYLKSKDEVWFVSSAYASVPQRPRSPKLVCASLVVTASRGAASSRKRWPFFSDHSYRPKVLPREELCSNSD</sequence>
<name>A0A9P5NKV1_GYMJU</name>
<dbReference type="AlphaFoldDB" id="A0A9P5NKV1"/>
<dbReference type="Proteomes" id="UP000724874">
    <property type="component" value="Unassembled WGS sequence"/>
</dbReference>
<comment type="caution">
    <text evidence="1">The sequence shown here is derived from an EMBL/GenBank/DDBJ whole genome shotgun (WGS) entry which is preliminary data.</text>
</comment>